<evidence type="ECO:0000256" key="4">
    <source>
        <dbReference type="ARBA" id="ARBA00022741"/>
    </source>
</evidence>
<dbReference type="HOGENOM" id="CLU_485538_0_0_9"/>
<dbReference type="HAMAP" id="MF_00841">
    <property type="entry name" value="Gtf3"/>
    <property type="match status" value="1"/>
</dbReference>
<dbReference type="GO" id="GO:0035251">
    <property type="term" value="F:UDP-glucosyltransferase activity"/>
    <property type="evidence" value="ECO:0007669"/>
    <property type="project" value="InterPro"/>
</dbReference>
<comment type="similarity">
    <text evidence="5">Belongs to the Gtf3 glucosyltransferase family.</text>
</comment>
<feature type="domain" description="Glucosyltransferase 3-like N-terminal" evidence="7">
    <location>
        <begin position="2"/>
        <end position="153"/>
    </location>
</feature>
<comment type="pathway">
    <text evidence="1 5">Protein modification; protein glycosylation.</text>
</comment>
<protein>
    <recommendedName>
        <fullName evidence="5">Glucosyltransferase 3</fullName>
        <ecNumber evidence="5">2.4.1.-</ecNumber>
    </recommendedName>
</protein>
<evidence type="ECO:0000259" key="8">
    <source>
        <dbReference type="Pfam" id="PF26337"/>
    </source>
</evidence>
<evidence type="ECO:0000313" key="10">
    <source>
        <dbReference type="Proteomes" id="UP000005444"/>
    </source>
</evidence>
<dbReference type="PATRIC" id="fig|701521.8.peg.605"/>
<dbReference type="Proteomes" id="UP000005444">
    <property type="component" value="Chromosome"/>
</dbReference>
<dbReference type="NCBIfam" id="TIGR03728">
    <property type="entry name" value="glyco_access_1"/>
    <property type="match status" value="1"/>
</dbReference>
<keyword evidence="2 5" id="KW-0328">Glycosyltransferase</keyword>
<feature type="domain" description="Glycosyltransferase GT-D fold" evidence="6">
    <location>
        <begin position="366"/>
        <end position="589"/>
    </location>
</feature>
<dbReference type="RefSeq" id="WP_014215125.1">
    <property type="nucleotide sequence ID" value="NC_016605.1"/>
</dbReference>
<evidence type="ECO:0000259" key="7">
    <source>
        <dbReference type="Pfam" id="PF26334"/>
    </source>
</evidence>
<dbReference type="AlphaFoldDB" id="G8PCE3"/>
<dbReference type="KEGG" id="pce:PECL_635"/>
<comment type="caution">
    <text evidence="5">Lacks conserved residue(s) required for the propagation of feature annotation.</text>
</comment>
<accession>G8PCE3</accession>
<comment type="function">
    <text evidence="5">Required for polymorphic O-glycosylation of the serine-rich repeat protein in this bacteria. Catalyzes the second step in glycosylation by transferring a sugar from a UDP-activated sugar to the terminal GlcNAc moiety of the 3-O-(N-acetyl-alpha-D-glucosaminyl)-L-seryl-[protein] resulting from the first glycosylation step.</text>
</comment>
<sequence>MKVHITNTYASPVTGAVFIAQSLIVDTGKEMGFTEIGIPRYTIKKEAPEELDQLLDGMLGGFRDGDTLFLQTPTWNEHEFETALLDKVAKYKNSKVIIFIHDVIALMFKSNRYILPQLVEEYNRADVVIVPSENMRKYLIRNGLKVSKIIVQEVWDHIYNYPVNEKPPFKRQVSFIGNPNKFKFTSTWPYSDVRLRQYAGSMKKHNNNVDDIGFLPDQVLIPNLLMNGGFGLVWSTDSYWSDYMHVNTSHKIGTYLVAGLPIIIDENNSNAEMVRKNKLGFVVESLDEAIDLIKKTTEAEYSELRENVGKFAFLLRNGFFAKKLVTNAVFELLQNNISGETDDNVSINVLKREQTIEYLIKNKASIARFGSGEFNLINGAGISFQEYSEELAVRLRNILAVQSNSNFVLGVPDIFDGLDNLNEAAQKFWAGNLNKWEDFYNQMLTADWYGNSFMTRPYIDLKDKSQASAHFKNLKRLWDSQNILIVEGKNSRSGVGNDLFDNAKSIERIIVPSKNAFAKLSEIEQSIQSHGSDKLVLLMIGPTAKVVAHDLSKQGFWLIDMGHIDSEYEWFKMGAEKKVQISGKHTAEFNNDTDIHLEPNSKYDQQVIVDLS</sequence>
<dbReference type="InterPro" id="IPR043676">
    <property type="entry name" value="Gtf3"/>
</dbReference>
<dbReference type="EMBL" id="CP003137">
    <property type="protein sequence ID" value="AEV94928.1"/>
    <property type="molecule type" value="Genomic_DNA"/>
</dbReference>
<evidence type="ECO:0000259" key="6">
    <source>
        <dbReference type="Pfam" id="PF08759"/>
    </source>
</evidence>
<dbReference type="InterPro" id="IPR058591">
    <property type="entry name" value="Gtf3_N"/>
</dbReference>
<reference evidence="9 10" key="1">
    <citation type="journal article" date="2012" name="J. Bacteriol.">
        <title>Complete Genome Sequence of the Beer Spoilage Organism Pediococcus claussenii ATCC BAA-344T.</title>
        <authorList>
            <person name="Pittet V."/>
            <person name="Abegunde T."/>
            <person name="Marfleet T."/>
            <person name="Haakensen M."/>
            <person name="Morrow K."/>
            <person name="Jayaprakash T."/>
            <person name="Schroeder K."/>
            <person name="Trost B."/>
            <person name="Byrns S."/>
            <person name="Bergsveinson J."/>
            <person name="Kusalik A."/>
            <person name="Ziola B."/>
        </authorList>
    </citation>
    <scope>NUCLEOTIDE SEQUENCE [LARGE SCALE GENOMIC DNA]</scope>
    <source>
        <strain evidence="9 10">ATCC BAA-344</strain>
    </source>
</reference>
<dbReference type="eggNOG" id="COG1442">
    <property type="taxonomic scope" value="Bacteria"/>
</dbReference>
<evidence type="ECO:0000256" key="5">
    <source>
        <dbReference type="HAMAP-Rule" id="MF_00841"/>
    </source>
</evidence>
<dbReference type="GO" id="GO:0000166">
    <property type="term" value="F:nucleotide binding"/>
    <property type="evidence" value="ECO:0007669"/>
    <property type="project" value="UniProtKB-KW"/>
</dbReference>
<evidence type="ECO:0000256" key="3">
    <source>
        <dbReference type="ARBA" id="ARBA00022679"/>
    </source>
</evidence>
<dbReference type="InterPro" id="IPR058592">
    <property type="entry name" value="Gtf3_C"/>
</dbReference>
<comment type="domain">
    <text evidence="5">Dimerizes via the C-terminus; dimerization is required for tetramer formation. Binds protein substrate via an exposed loop in the N-terminus.</text>
</comment>
<evidence type="ECO:0000256" key="1">
    <source>
        <dbReference type="ARBA" id="ARBA00004922"/>
    </source>
</evidence>
<organism evidence="9 10">
    <name type="scientific">Pediococcus claussenii (strain ATCC BAA-344 / DSM 14800 / JCM 18046 / KCTC 3811 / LMG 21948 / P06)</name>
    <dbReference type="NCBI Taxonomy" id="701521"/>
    <lineage>
        <taxon>Bacteria</taxon>
        <taxon>Bacillati</taxon>
        <taxon>Bacillota</taxon>
        <taxon>Bacilli</taxon>
        <taxon>Lactobacillales</taxon>
        <taxon>Lactobacillaceae</taxon>
        <taxon>Pediococcus</taxon>
    </lineage>
</organism>
<feature type="binding site" evidence="5">
    <location>
        <begin position="249"/>
        <end position="254"/>
    </location>
    <ligand>
        <name>UDP</name>
        <dbReference type="ChEBI" id="CHEBI:58223"/>
    </ligand>
</feature>
<name>G8PCE3_PEDCP</name>
<dbReference type="Pfam" id="PF26334">
    <property type="entry name" value="Gtf3_N"/>
    <property type="match status" value="1"/>
</dbReference>
<evidence type="ECO:0000256" key="2">
    <source>
        <dbReference type="ARBA" id="ARBA00022676"/>
    </source>
</evidence>
<dbReference type="Pfam" id="PF26337">
    <property type="entry name" value="Gtf3_C"/>
    <property type="match status" value="1"/>
</dbReference>
<dbReference type="Gene3D" id="3.40.50.2000">
    <property type="entry name" value="Glycogen Phosphorylase B"/>
    <property type="match status" value="2"/>
</dbReference>
<feature type="binding site" evidence="5">
    <location>
        <position position="181"/>
    </location>
    <ligand>
        <name>UDP</name>
        <dbReference type="ChEBI" id="CHEBI:58223"/>
    </ligand>
</feature>
<keyword evidence="4 5" id="KW-0547">Nucleotide-binding</keyword>
<evidence type="ECO:0000313" key="9">
    <source>
        <dbReference type="EMBL" id="AEV94928.1"/>
    </source>
</evidence>
<dbReference type="InterPro" id="IPR014869">
    <property type="entry name" value="GT-D"/>
</dbReference>
<dbReference type="EC" id="2.4.1.-" evidence="5"/>
<dbReference type="UniPathway" id="UPA00378"/>
<dbReference type="Pfam" id="PF08759">
    <property type="entry name" value="GT-D"/>
    <property type="match status" value="1"/>
</dbReference>
<gene>
    <name evidence="5" type="primary">gtf3</name>
    <name evidence="9" type="ordered locus">PECL_635</name>
</gene>
<dbReference type="STRING" id="701521.PECL_635"/>
<keyword evidence="10" id="KW-1185">Reference proteome</keyword>
<dbReference type="SUPFAM" id="SSF53756">
    <property type="entry name" value="UDP-Glycosyltransferase/glycogen phosphorylase"/>
    <property type="match status" value="1"/>
</dbReference>
<comment type="subunit">
    <text evidence="5">Homotetramer; a dimer of dimers.</text>
</comment>
<proteinExistence type="inferred from homology"/>
<keyword evidence="3 5" id="KW-0808">Transferase</keyword>
<feature type="domain" description="Glucosyltransferase 3-like C-terminal" evidence="8">
    <location>
        <begin position="173"/>
        <end position="328"/>
    </location>
</feature>